<dbReference type="GO" id="GO:0017061">
    <property type="term" value="F:S-methyl-5-thioadenosine phosphorylase activity"/>
    <property type="evidence" value="ECO:0007669"/>
    <property type="project" value="InterPro"/>
</dbReference>
<dbReference type="PANTHER" id="PTHR42679">
    <property type="entry name" value="S-METHYL-5'-THIOADENOSINE PHOSPHORYLASE"/>
    <property type="match status" value="1"/>
</dbReference>
<dbReference type="Pfam" id="PF01048">
    <property type="entry name" value="PNP_UDP_1"/>
    <property type="match status" value="1"/>
</dbReference>
<dbReference type="GO" id="GO:0005829">
    <property type="term" value="C:cytosol"/>
    <property type="evidence" value="ECO:0007669"/>
    <property type="project" value="TreeGrafter"/>
</dbReference>
<feature type="binding site" evidence="4">
    <location>
        <position position="186"/>
    </location>
    <ligand>
        <name>phosphate</name>
        <dbReference type="ChEBI" id="CHEBI:43474"/>
    </ligand>
</feature>
<dbReference type="Proteomes" id="UP000192660">
    <property type="component" value="Unassembled WGS sequence"/>
</dbReference>
<dbReference type="PANTHER" id="PTHR42679:SF2">
    <property type="entry name" value="S-METHYL-5'-THIOADENOSINE PHOSPHORYLASE"/>
    <property type="match status" value="1"/>
</dbReference>
<feature type="binding site" evidence="4">
    <location>
        <position position="10"/>
    </location>
    <ligand>
        <name>phosphate</name>
        <dbReference type="ChEBI" id="CHEBI:43474"/>
    </ligand>
</feature>
<comment type="caution">
    <text evidence="4">Lacks conserved residue(s) required for the propagation of feature annotation.</text>
</comment>
<keyword evidence="3 4" id="KW-0660">Purine salvage</keyword>
<gene>
    <name evidence="6" type="ORF">SAMN00768000_2863</name>
</gene>
<dbReference type="FunFam" id="3.40.50.1580:FF:000012">
    <property type="entry name" value="Probable 6-oxopurine nucleoside phosphorylase"/>
    <property type="match status" value="1"/>
</dbReference>
<evidence type="ECO:0000313" key="7">
    <source>
        <dbReference type="Proteomes" id="UP000192660"/>
    </source>
</evidence>
<reference evidence="7" key="1">
    <citation type="submission" date="2017-04" db="EMBL/GenBank/DDBJ databases">
        <authorList>
            <person name="Varghese N."/>
            <person name="Submissions S."/>
        </authorList>
    </citation>
    <scope>NUCLEOTIDE SEQUENCE [LARGE SCALE GENOMIC DNA]</scope>
    <source>
        <strain evidence="7">DSM 9293</strain>
    </source>
</reference>
<dbReference type="HAMAP" id="MF_01963">
    <property type="entry name" value="MTAP"/>
    <property type="match status" value="1"/>
</dbReference>
<sequence>MMKIAVIGGTGVYDSSWLASSQELRVETPYGPVEIIQGQVNQKGDAVYFLNRHGTHHQIPPHLVNYRANIWALKHVGVERIMATAAVGSLNVAMPPGSVVLCDQFLDFTKSRVSTFFEGGPQGVVHTDMTEPYCPHIRKVIYQQAVTRGYPTINGGCYVATEGPRFETPAEIRAFRLLGGDVVGMTSVPEVILARELGLCYSTLALVTNYAAGISPHHLTHQEVLDLMAQNMTYLKQLIVTSIPLLQSERDCYCHNSADTPLGGS</sequence>
<dbReference type="RefSeq" id="WP_020373103.1">
    <property type="nucleotide sequence ID" value="NZ_FWWY01000001.1"/>
</dbReference>
<protein>
    <recommendedName>
        <fullName evidence="4">Probable 6-oxopurine nucleoside phosphorylase</fullName>
        <ecNumber evidence="4">2.4.2.1</ecNumber>
    </recommendedName>
    <alternativeName>
        <fullName evidence="4">Purine nucleoside phosphorylase</fullName>
        <shortName evidence="4">PNP</shortName>
    </alternativeName>
</protein>
<dbReference type="AlphaFoldDB" id="A0A1W1WJS1"/>
<feature type="binding site" evidence="4">
    <location>
        <begin position="52"/>
        <end position="53"/>
    </location>
    <ligand>
        <name>phosphate</name>
        <dbReference type="ChEBI" id="CHEBI:43474"/>
    </ligand>
</feature>
<dbReference type="SUPFAM" id="SSF53167">
    <property type="entry name" value="Purine and uridine phosphorylases"/>
    <property type="match status" value="1"/>
</dbReference>
<comment type="pathway">
    <text evidence="4">Purine metabolism; purine nucleoside salvage.</text>
</comment>
<organism evidence="6 7">
    <name type="scientific">Sulfobacillus thermosulfidooxidans (strain DSM 9293 / VKM B-1269 / AT-1)</name>
    <dbReference type="NCBI Taxonomy" id="929705"/>
    <lineage>
        <taxon>Bacteria</taxon>
        <taxon>Bacillati</taxon>
        <taxon>Bacillota</taxon>
        <taxon>Clostridia</taxon>
        <taxon>Eubacteriales</taxon>
        <taxon>Clostridiales Family XVII. Incertae Sedis</taxon>
        <taxon>Sulfobacillus</taxon>
    </lineage>
</organism>
<dbReference type="GO" id="GO:0006166">
    <property type="term" value="P:purine ribonucleoside salvage"/>
    <property type="evidence" value="ECO:0007669"/>
    <property type="project" value="UniProtKB-UniRule"/>
</dbReference>
<evidence type="ECO:0000256" key="4">
    <source>
        <dbReference type="HAMAP-Rule" id="MF_01963"/>
    </source>
</evidence>
<keyword evidence="2 4" id="KW-0808">Transferase</keyword>
<dbReference type="STRING" id="28034.BFX07_13320"/>
<name>A0A1W1WJS1_SULTA</name>
<feature type="site" description="Important for substrate specificity" evidence="4">
    <location>
        <position position="221"/>
    </location>
</feature>
<keyword evidence="1 4" id="KW-0328">Glycosyltransferase</keyword>
<dbReference type="EC" id="2.4.2.1" evidence="4"/>
<keyword evidence="7" id="KW-1185">Reference proteome</keyword>
<dbReference type="NCBIfam" id="TIGR01694">
    <property type="entry name" value="MTAP"/>
    <property type="match status" value="1"/>
</dbReference>
<comment type="miscellaneous">
    <text evidence="4">Although this enzyme belongs to the family of MTA phosphorylases based on sequence homology, it has been shown that conserved amino acid substitutions in the substrate binding pocket convert the substrate specificity of this enzyme from 6-aminopurines to 6-oxopurines.</text>
</comment>
<evidence type="ECO:0000256" key="1">
    <source>
        <dbReference type="ARBA" id="ARBA00022676"/>
    </source>
</evidence>
<comment type="function">
    <text evidence="4">Purine nucleoside phosphorylase which is highly specific for 6-oxopurine nucleosides. Cleaves guanosine or inosine to respective bases and sugar-1-phosphate molecules. Involved in purine salvage.</text>
</comment>
<accession>A0A1W1WJS1</accession>
<dbReference type="InterPro" id="IPR010044">
    <property type="entry name" value="MTAP"/>
</dbReference>
<dbReference type="Gene3D" id="3.40.50.1580">
    <property type="entry name" value="Nucleoside phosphorylase domain"/>
    <property type="match status" value="1"/>
</dbReference>
<dbReference type="InterPro" id="IPR035994">
    <property type="entry name" value="Nucleoside_phosphorylase_sf"/>
</dbReference>
<proteinExistence type="inferred from homology"/>
<dbReference type="EMBL" id="FWWY01000001">
    <property type="protein sequence ID" value="SMC06517.1"/>
    <property type="molecule type" value="Genomic_DNA"/>
</dbReference>
<comment type="catalytic activity">
    <reaction evidence="4">
        <text>a purine D-ribonucleoside + phosphate = a purine nucleobase + alpha-D-ribose 1-phosphate</text>
        <dbReference type="Rhea" id="RHEA:19805"/>
        <dbReference type="ChEBI" id="CHEBI:26386"/>
        <dbReference type="ChEBI" id="CHEBI:43474"/>
        <dbReference type="ChEBI" id="CHEBI:57720"/>
        <dbReference type="ChEBI" id="CHEBI:142355"/>
        <dbReference type="EC" id="2.4.2.1"/>
    </reaction>
</comment>
<evidence type="ECO:0000259" key="5">
    <source>
        <dbReference type="Pfam" id="PF01048"/>
    </source>
</evidence>
<dbReference type="UniPathway" id="UPA00606"/>
<feature type="domain" description="Nucleoside phosphorylase" evidence="5">
    <location>
        <begin position="3"/>
        <end position="243"/>
    </location>
</feature>
<dbReference type="InterPro" id="IPR000845">
    <property type="entry name" value="Nucleoside_phosphorylase_d"/>
</dbReference>
<dbReference type="NCBIfam" id="NF006599">
    <property type="entry name" value="PRK09136.1"/>
    <property type="match status" value="1"/>
</dbReference>
<evidence type="ECO:0000313" key="6">
    <source>
        <dbReference type="EMBL" id="SMC06517.1"/>
    </source>
</evidence>
<feature type="binding site" evidence="4">
    <location>
        <position position="185"/>
    </location>
    <ligand>
        <name>substrate</name>
    </ligand>
</feature>
<evidence type="ECO:0000256" key="3">
    <source>
        <dbReference type="ARBA" id="ARBA00022726"/>
    </source>
</evidence>
<comment type="similarity">
    <text evidence="4">Belongs to the PNP/MTAP phosphorylase family. MTAP subfamily.</text>
</comment>
<feature type="site" description="Important for substrate specificity" evidence="4">
    <location>
        <position position="167"/>
    </location>
</feature>
<evidence type="ECO:0000256" key="2">
    <source>
        <dbReference type="ARBA" id="ARBA00022679"/>
    </source>
</evidence>
<dbReference type="GO" id="GO:0019509">
    <property type="term" value="P:L-methionine salvage from methylthioadenosine"/>
    <property type="evidence" value="ECO:0007669"/>
    <property type="project" value="TreeGrafter"/>
</dbReference>
<feature type="binding site" evidence="4">
    <location>
        <begin position="209"/>
        <end position="211"/>
    </location>
    <ligand>
        <name>substrate</name>
    </ligand>
</feature>
<dbReference type="CDD" id="cd09010">
    <property type="entry name" value="MTAP_SsMTAPII_like_MTIP"/>
    <property type="match status" value="1"/>
</dbReference>
<comment type="subunit">
    <text evidence="4">Homohexamer. Dimer of a homotrimer.</text>
</comment>